<proteinExistence type="predicted"/>
<dbReference type="OrthoDB" id="9773938at2"/>
<protein>
    <submittedName>
        <fullName evidence="2">Cell surface protein</fullName>
    </submittedName>
</protein>
<accession>A0A1E5TBF6</accession>
<dbReference type="PANTHER" id="PTHR47197">
    <property type="entry name" value="PROTEIN NIRF"/>
    <property type="match status" value="1"/>
</dbReference>
<reference evidence="2 3" key="1">
    <citation type="submission" date="2016-05" db="EMBL/GenBank/DDBJ databases">
        <title>Draft Genome Sequence of Algibacter sp. Strain SK-16 Isolated from the Surface Water of Aburatsubo Inlet.</title>
        <authorList>
            <person name="Wong S.-K."/>
            <person name="Yoshizawa S."/>
            <person name="Nakajima Y."/>
            <person name="Ogura Y."/>
            <person name="Tetsuya H."/>
            <person name="Hamasaki K."/>
        </authorList>
    </citation>
    <scope>NUCLEOTIDE SEQUENCE [LARGE SCALE GENOMIC DNA]</scope>
    <source>
        <strain evidence="2 3">SK-16</strain>
    </source>
</reference>
<keyword evidence="3" id="KW-1185">Reference proteome</keyword>
<sequence length="348" mass="38117">MKINKLLTVLFLISVFFMSCSNDDDASTPRGDYENGILISGEGSGSTASVSFVSQDLSIVENLIYKKVNNSELGTFLQSMAFDGSRAFIVVDNANSISVVNRYTFENLSTITTGLLTPRYMTIVGNKGYVTNWGSTADETDDFIAIVDLSTYAVERTIPVGNGPERIVENNGKLYVSHKGAFSTNNIISVVDLVDDKVETITVGFKPDEIFVNNQNELVVLCGGNEAWTMDETIASIVKINLSTNLETVSLPFATGEHPTLMVLDNDVLYYELNGKVYAINENATALSSTAIVESQGFLYGMEVKNDRIYLLDANFSDLSELNVYNLQTKEKIKMASVALGASKIYFN</sequence>
<evidence type="ECO:0000313" key="2">
    <source>
        <dbReference type="EMBL" id="OEK08714.1"/>
    </source>
</evidence>
<feature type="chain" id="PRO_5009186242" evidence="1">
    <location>
        <begin position="22"/>
        <end position="348"/>
    </location>
</feature>
<keyword evidence="1" id="KW-0732">Signal</keyword>
<comment type="caution">
    <text evidence="2">The sequence shown here is derived from an EMBL/GenBank/DDBJ whole genome shotgun (WGS) entry which is preliminary data.</text>
</comment>
<dbReference type="PANTHER" id="PTHR47197:SF3">
    <property type="entry name" value="DIHYDRO-HEME D1 DEHYDROGENASE"/>
    <property type="match status" value="1"/>
</dbReference>
<feature type="signal peptide" evidence="1">
    <location>
        <begin position="1"/>
        <end position="21"/>
    </location>
</feature>
<organism evidence="2 3">
    <name type="scientific">Flavivirga aquatica</name>
    <dbReference type="NCBI Taxonomy" id="1849968"/>
    <lineage>
        <taxon>Bacteria</taxon>
        <taxon>Pseudomonadati</taxon>
        <taxon>Bacteroidota</taxon>
        <taxon>Flavobacteriia</taxon>
        <taxon>Flavobacteriales</taxon>
        <taxon>Flavobacteriaceae</taxon>
        <taxon>Flavivirga</taxon>
    </lineage>
</organism>
<dbReference type="Gene3D" id="2.130.10.10">
    <property type="entry name" value="YVTN repeat-like/Quinoprotein amine dehydrogenase"/>
    <property type="match status" value="1"/>
</dbReference>
<evidence type="ECO:0000313" key="3">
    <source>
        <dbReference type="Proteomes" id="UP000095713"/>
    </source>
</evidence>
<name>A0A1E5TBF6_9FLAO</name>
<dbReference type="STRING" id="1849968.A8C32_00070"/>
<dbReference type="AlphaFoldDB" id="A0A1E5TBF6"/>
<dbReference type="SUPFAM" id="SSF63825">
    <property type="entry name" value="YWTD domain"/>
    <property type="match status" value="1"/>
</dbReference>
<dbReference type="RefSeq" id="WP_069829396.1">
    <property type="nucleotide sequence ID" value="NZ_MDJD01000028.1"/>
</dbReference>
<evidence type="ECO:0000256" key="1">
    <source>
        <dbReference type="SAM" id="SignalP"/>
    </source>
</evidence>
<dbReference type="Proteomes" id="UP000095713">
    <property type="component" value="Unassembled WGS sequence"/>
</dbReference>
<gene>
    <name evidence="2" type="ORF">A8C32_00070</name>
</gene>
<dbReference type="InterPro" id="IPR015943">
    <property type="entry name" value="WD40/YVTN_repeat-like_dom_sf"/>
</dbReference>
<dbReference type="PROSITE" id="PS51257">
    <property type="entry name" value="PROKAR_LIPOPROTEIN"/>
    <property type="match status" value="1"/>
</dbReference>
<dbReference type="InterPro" id="IPR051200">
    <property type="entry name" value="Host-pathogen_enzymatic-act"/>
</dbReference>
<dbReference type="EMBL" id="MDJD01000028">
    <property type="protein sequence ID" value="OEK08714.1"/>
    <property type="molecule type" value="Genomic_DNA"/>
</dbReference>